<organism evidence="1 2">
    <name type="scientific">Haloarcula tailed virus 2</name>
    <dbReference type="NCBI Taxonomy" id="2877989"/>
    <lineage>
        <taxon>Viruses</taxon>
        <taxon>Duplodnaviria</taxon>
        <taxon>Heunggongvirae</taxon>
        <taxon>Uroviricota</taxon>
        <taxon>Caudoviricetes</taxon>
        <taxon>Thumleimavirales</taxon>
        <taxon>Soleiviridae</taxon>
        <taxon>Eilatmyovirus</taxon>
        <taxon>Eilatmyovirus salis</taxon>
        <taxon>Eilatmyovirus HATV2</taxon>
    </lineage>
</organism>
<proteinExistence type="predicted"/>
<evidence type="ECO:0000313" key="2">
    <source>
        <dbReference type="Proteomes" id="UP000827814"/>
    </source>
</evidence>
<dbReference type="EMBL" id="MZ334525">
    <property type="protein sequence ID" value="UBF23263.1"/>
    <property type="molecule type" value="Genomic_DNA"/>
</dbReference>
<sequence length="124" mass="14170">MRLREKIGLGVAGGIVAVTNIFHDGYAKHWWWDNVGHFASGYVIGTLAPEGKETLTYGALVPFWEAFEWKLATMKLYEKYDWCPEGPRSMGYEGWDFDHQVEDTILDSLMGYYGVKLAQKVKQS</sequence>
<keyword evidence="2" id="KW-1185">Reference proteome</keyword>
<accession>A0AAE8Y1P6</accession>
<gene>
    <name evidence="1" type="ORF">HATV-2_gp112</name>
</gene>
<evidence type="ECO:0000313" key="1">
    <source>
        <dbReference type="EMBL" id="UBF23263.1"/>
    </source>
</evidence>
<dbReference type="Proteomes" id="UP000827814">
    <property type="component" value="Segment"/>
</dbReference>
<name>A0AAE8Y1P6_9CAUD</name>
<reference evidence="1" key="1">
    <citation type="submission" date="2021-05" db="EMBL/GenBank/DDBJ databases">
        <title>Diversity, taxonomy and evolution of archaeal viruses of the class Caudoviricetes.</title>
        <authorList>
            <person name="Liu Y."/>
            <person name="Demina T.A."/>
            <person name="Roux S."/>
            <person name="Aiewsakun P."/>
            <person name="Kazlauskas D."/>
            <person name="Simmonds P."/>
            <person name="Prangishvili D."/>
            <person name="Oksanen H.M."/>
            <person name="Krupovic M."/>
        </authorList>
    </citation>
    <scope>NUCLEOTIDE SEQUENCE</scope>
    <source>
        <strain evidence="1">HATV-2/44</strain>
    </source>
</reference>
<protein>
    <submittedName>
        <fullName evidence="1">Uncharacterized protein</fullName>
    </submittedName>
</protein>